<evidence type="ECO:0000256" key="3">
    <source>
        <dbReference type="HAMAP-Rule" id="MF_00528"/>
    </source>
</evidence>
<dbReference type="Pfam" id="PF02545">
    <property type="entry name" value="Maf"/>
    <property type="match status" value="1"/>
</dbReference>
<proteinExistence type="inferred from homology"/>
<dbReference type="PIRSF" id="PIRSF006305">
    <property type="entry name" value="Maf"/>
    <property type="match status" value="1"/>
</dbReference>
<dbReference type="KEGG" id="amic:Ami3637_13975"/>
<dbReference type="HAMAP" id="MF_00528">
    <property type="entry name" value="Maf"/>
    <property type="match status" value="1"/>
</dbReference>
<dbReference type="GO" id="GO:0047429">
    <property type="term" value="F:nucleoside triphosphate diphosphatase activity"/>
    <property type="evidence" value="ECO:0007669"/>
    <property type="project" value="UniProtKB-EC"/>
</dbReference>
<feature type="site" description="Important for substrate specificity" evidence="3">
    <location>
        <position position="160"/>
    </location>
</feature>
<dbReference type="GO" id="GO:0009117">
    <property type="term" value="P:nucleotide metabolic process"/>
    <property type="evidence" value="ECO:0007669"/>
    <property type="project" value="UniProtKB-KW"/>
</dbReference>
<accession>A0A6P1MNT3</accession>
<dbReference type="InterPro" id="IPR003697">
    <property type="entry name" value="Maf-like"/>
</dbReference>
<dbReference type="InterPro" id="IPR029001">
    <property type="entry name" value="ITPase-like_fam"/>
</dbReference>
<name>A0A6P1MNT3_9FIRM</name>
<protein>
    <recommendedName>
        <fullName evidence="3">dTTP/UTP pyrophosphatase</fullName>
        <shortName evidence="3">dTTPase/UTPase</shortName>
        <ecNumber evidence="3">3.6.1.9</ecNumber>
    </recommendedName>
    <alternativeName>
        <fullName evidence="3">Nucleoside triphosphate pyrophosphatase</fullName>
    </alternativeName>
    <alternativeName>
        <fullName evidence="3">Nucleotide pyrophosphatase</fullName>
        <shortName evidence="3">Nucleotide PPase</shortName>
    </alternativeName>
</protein>
<comment type="catalytic activity">
    <reaction evidence="3">
        <text>dTTP + H2O = dTMP + diphosphate + H(+)</text>
        <dbReference type="Rhea" id="RHEA:28534"/>
        <dbReference type="ChEBI" id="CHEBI:15377"/>
        <dbReference type="ChEBI" id="CHEBI:15378"/>
        <dbReference type="ChEBI" id="CHEBI:33019"/>
        <dbReference type="ChEBI" id="CHEBI:37568"/>
        <dbReference type="ChEBI" id="CHEBI:63528"/>
        <dbReference type="EC" id="3.6.1.9"/>
    </reaction>
</comment>
<reference evidence="4 5" key="1">
    <citation type="submission" date="2020-01" db="EMBL/GenBank/DDBJ databases">
        <title>Genomic analysis of Aminipila sp. CBA3637.</title>
        <authorList>
            <person name="Kim Y.B."/>
            <person name="Roh S.W."/>
        </authorList>
    </citation>
    <scope>NUCLEOTIDE SEQUENCE [LARGE SCALE GENOMIC DNA]</scope>
    <source>
        <strain evidence="4 5">CBA3637</strain>
    </source>
</reference>
<evidence type="ECO:0000256" key="2">
    <source>
        <dbReference type="ARBA" id="ARBA00022801"/>
    </source>
</evidence>
<dbReference type="NCBIfam" id="TIGR00172">
    <property type="entry name" value="maf"/>
    <property type="match status" value="1"/>
</dbReference>
<keyword evidence="5" id="KW-1185">Reference proteome</keyword>
<sequence length="194" mass="22224">MNKKNIILASSSQRRIDIMHQHGINPAIFPADVDETIPEGAGMEDAVMYLALKKALFVEQMVLKENHEHPVIIAADTVVYKDKIIGKPKDRQDAYDTLWSLRAKEHFVATGVCILQAETSIRHCFYEITKVFFKDFTDQELNAYLDTSEPYDKAGSYAIQGKFGQYVDHIEGDLNNVIGFPWDRIELEFNHIFK</sequence>
<dbReference type="RefSeq" id="WP_162363101.1">
    <property type="nucleotide sequence ID" value="NZ_CP047591.1"/>
</dbReference>
<feature type="site" description="Important for substrate specificity" evidence="3">
    <location>
        <position position="77"/>
    </location>
</feature>
<comment type="similarity">
    <text evidence="3">Belongs to the Maf family. YhdE subfamily.</text>
</comment>
<dbReference type="GO" id="GO:0005737">
    <property type="term" value="C:cytoplasm"/>
    <property type="evidence" value="ECO:0007669"/>
    <property type="project" value="UniProtKB-SubCell"/>
</dbReference>
<dbReference type="PANTHER" id="PTHR43213:SF5">
    <property type="entry name" value="BIFUNCTIONAL DTTP_UTP PYROPHOSPHATASE_METHYLTRANSFERASE PROTEIN-RELATED"/>
    <property type="match status" value="1"/>
</dbReference>
<dbReference type="CDD" id="cd00555">
    <property type="entry name" value="Maf"/>
    <property type="match status" value="1"/>
</dbReference>
<evidence type="ECO:0000313" key="4">
    <source>
        <dbReference type="EMBL" id="QHI73336.1"/>
    </source>
</evidence>
<dbReference type="EMBL" id="CP047591">
    <property type="protein sequence ID" value="QHI73336.1"/>
    <property type="molecule type" value="Genomic_DNA"/>
</dbReference>
<dbReference type="AlphaFoldDB" id="A0A6P1MNT3"/>
<dbReference type="SUPFAM" id="SSF52972">
    <property type="entry name" value="ITPase-like"/>
    <property type="match status" value="1"/>
</dbReference>
<feature type="site" description="Important for substrate specificity" evidence="3">
    <location>
        <position position="14"/>
    </location>
</feature>
<feature type="active site" description="Proton acceptor" evidence="3">
    <location>
        <position position="76"/>
    </location>
</feature>
<comment type="catalytic activity">
    <reaction evidence="3">
        <text>UTP + H2O = UMP + diphosphate + H(+)</text>
        <dbReference type="Rhea" id="RHEA:29395"/>
        <dbReference type="ChEBI" id="CHEBI:15377"/>
        <dbReference type="ChEBI" id="CHEBI:15378"/>
        <dbReference type="ChEBI" id="CHEBI:33019"/>
        <dbReference type="ChEBI" id="CHEBI:46398"/>
        <dbReference type="ChEBI" id="CHEBI:57865"/>
        <dbReference type="EC" id="3.6.1.9"/>
    </reaction>
</comment>
<comment type="caution">
    <text evidence="3">Lacks conserved residue(s) required for the propagation of feature annotation.</text>
</comment>
<organism evidence="4 5">
    <name type="scientific">Aminipila terrae</name>
    <dbReference type="NCBI Taxonomy" id="2697030"/>
    <lineage>
        <taxon>Bacteria</taxon>
        <taxon>Bacillati</taxon>
        <taxon>Bacillota</taxon>
        <taxon>Clostridia</taxon>
        <taxon>Peptostreptococcales</taxon>
        <taxon>Anaerovoracaceae</taxon>
        <taxon>Aminipila</taxon>
    </lineage>
</organism>
<evidence type="ECO:0000313" key="5">
    <source>
        <dbReference type="Proteomes" id="UP000463883"/>
    </source>
</evidence>
<comment type="cofactor">
    <cofactor evidence="1 3">
        <name>a divalent metal cation</name>
        <dbReference type="ChEBI" id="CHEBI:60240"/>
    </cofactor>
</comment>
<keyword evidence="3" id="KW-0963">Cytoplasm</keyword>
<keyword evidence="3" id="KW-0546">Nucleotide metabolism</keyword>
<dbReference type="EC" id="3.6.1.9" evidence="3"/>
<comment type="function">
    <text evidence="3">Nucleoside triphosphate pyrophosphatase that hydrolyzes dTTP and UTP. May have a dual role in cell division arrest and in preventing the incorporation of modified nucleotides into cellular nucleic acids.</text>
</comment>
<dbReference type="PANTHER" id="PTHR43213">
    <property type="entry name" value="BIFUNCTIONAL DTTP/UTP PYROPHOSPHATASE/METHYLTRANSFERASE PROTEIN-RELATED"/>
    <property type="match status" value="1"/>
</dbReference>
<keyword evidence="2 3" id="KW-0378">Hydrolase</keyword>
<comment type="subcellular location">
    <subcellularLocation>
        <location evidence="3">Cytoplasm</location>
    </subcellularLocation>
</comment>
<dbReference type="Proteomes" id="UP000463883">
    <property type="component" value="Chromosome"/>
</dbReference>
<evidence type="ECO:0000256" key="1">
    <source>
        <dbReference type="ARBA" id="ARBA00001968"/>
    </source>
</evidence>
<dbReference type="Gene3D" id="3.90.950.10">
    <property type="match status" value="1"/>
</dbReference>
<gene>
    <name evidence="4" type="primary">maf</name>
    <name evidence="4" type="ORF">Ami3637_13975</name>
</gene>